<dbReference type="EMBL" id="AP023356">
    <property type="protein sequence ID" value="BCJ39734.1"/>
    <property type="molecule type" value="Genomic_DNA"/>
</dbReference>
<dbReference type="InterPro" id="IPR010982">
    <property type="entry name" value="Lambda_DNA-bd_dom_sf"/>
</dbReference>
<dbReference type="Pfam" id="PF00356">
    <property type="entry name" value="LacI"/>
    <property type="match status" value="1"/>
</dbReference>
<accession>A0ABM7LKG0</accession>
<gene>
    <name evidence="5" type="ORF">Aiant_03910</name>
</gene>
<keyword evidence="1" id="KW-0805">Transcription regulation</keyword>
<dbReference type="PANTHER" id="PTHR30146:SF153">
    <property type="entry name" value="LACTOSE OPERON REPRESSOR"/>
    <property type="match status" value="1"/>
</dbReference>
<evidence type="ECO:0000256" key="1">
    <source>
        <dbReference type="ARBA" id="ARBA00023015"/>
    </source>
</evidence>
<name>A0ABM7LKG0_9ACTN</name>
<evidence type="ECO:0000259" key="4">
    <source>
        <dbReference type="PROSITE" id="PS50932"/>
    </source>
</evidence>
<dbReference type="PROSITE" id="PS50932">
    <property type="entry name" value="HTH_LACI_2"/>
    <property type="match status" value="1"/>
</dbReference>
<dbReference type="PANTHER" id="PTHR30146">
    <property type="entry name" value="LACI-RELATED TRANSCRIPTIONAL REPRESSOR"/>
    <property type="match status" value="1"/>
</dbReference>
<keyword evidence="3" id="KW-0804">Transcription</keyword>
<dbReference type="InterPro" id="IPR028082">
    <property type="entry name" value="Peripla_BP_I"/>
</dbReference>
<dbReference type="SMART" id="SM00354">
    <property type="entry name" value="HTH_LACI"/>
    <property type="match status" value="1"/>
</dbReference>
<keyword evidence="2" id="KW-0238">DNA-binding</keyword>
<dbReference type="InterPro" id="IPR000843">
    <property type="entry name" value="HTH_LacI"/>
</dbReference>
<dbReference type="SUPFAM" id="SSF47413">
    <property type="entry name" value="lambda repressor-like DNA-binding domains"/>
    <property type="match status" value="1"/>
</dbReference>
<feature type="domain" description="HTH lacI-type" evidence="4">
    <location>
        <begin position="10"/>
        <end position="66"/>
    </location>
</feature>
<protein>
    <submittedName>
        <fullName evidence="5">LacI family transcriptional regulator</fullName>
    </submittedName>
</protein>
<dbReference type="CDD" id="cd01392">
    <property type="entry name" value="HTH_LacI"/>
    <property type="match status" value="1"/>
</dbReference>
<evidence type="ECO:0000256" key="2">
    <source>
        <dbReference type="ARBA" id="ARBA00023125"/>
    </source>
</evidence>
<organism evidence="5 6">
    <name type="scientific">Actinoplanes ianthinogenes</name>
    <dbReference type="NCBI Taxonomy" id="122358"/>
    <lineage>
        <taxon>Bacteria</taxon>
        <taxon>Bacillati</taxon>
        <taxon>Actinomycetota</taxon>
        <taxon>Actinomycetes</taxon>
        <taxon>Micromonosporales</taxon>
        <taxon>Micromonosporaceae</taxon>
        <taxon>Actinoplanes</taxon>
    </lineage>
</organism>
<dbReference type="Gene3D" id="3.40.50.2300">
    <property type="match status" value="2"/>
</dbReference>
<proteinExistence type="predicted"/>
<evidence type="ECO:0000313" key="5">
    <source>
        <dbReference type="EMBL" id="BCJ39734.1"/>
    </source>
</evidence>
<keyword evidence="6" id="KW-1185">Reference proteome</keyword>
<dbReference type="SUPFAM" id="SSF53822">
    <property type="entry name" value="Periplasmic binding protein-like I"/>
    <property type="match status" value="1"/>
</dbReference>
<dbReference type="Pfam" id="PF13377">
    <property type="entry name" value="Peripla_BP_3"/>
    <property type="match status" value="1"/>
</dbReference>
<evidence type="ECO:0000256" key="3">
    <source>
        <dbReference type="ARBA" id="ARBA00023163"/>
    </source>
</evidence>
<reference evidence="5 6" key="1">
    <citation type="submission" date="2020-08" db="EMBL/GenBank/DDBJ databases">
        <title>Whole genome shotgun sequence of Actinoplanes ianthinogenes NBRC 13996.</title>
        <authorList>
            <person name="Komaki H."/>
            <person name="Tamura T."/>
        </authorList>
    </citation>
    <scope>NUCLEOTIDE SEQUENCE [LARGE SCALE GENOMIC DNA]</scope>
    <source>
        <strain evidence="5 6">NBRC 13996</strain>
    </source>
</reference>
<sequence>MSGSPHPARATSADVARLAGVSRATVSFVLNDTEPGRVSDATRAKVRAAAEQLGYVGHAAARALRAGRSNLVLMPATQAAIGRLVSDWLDDLQQALHEHGYTLVLHGGRGADPVEVARVWAEMRPAAVLAPGPGLSPAAVELLHTAGVRAVIATGGEPVPGAHTVIFRQDELGRLAAAHLIERGRRRLAVLMPRERGLDVFAEERLAGVRAAAQGRDVEVTPVPLGYDWDEALALARSWPGLDGVFGYNDEYALLLIRALQEVGRAVPGEVSVAGADDLLLARIAQPALTSVRIELGAATELAALVHRMIEEPAEPGVVDTIRMHLIIRDST</sequence>
<dbReference type="Proteomes" id="UP000676967">
    <property type="component" value="Chromosome"/>
</dbReference>
<dbReference type="RefSeq" id="WP_189335579.1">
    <property type="nucleotide sequence ID" value="NZ_AP023356.1"/>
</dbReference>
<dbReference type="InterPro" id="IPR046335">
    <property type="entry name" value="LacI/GalR-like_sensor"/>
</dbReference>
<dbReference type="Gene3D" id="1.10.260.40">
    <property type="entry name" value="lambda repressor-like DNA-binding domains"/>
    <property type="match status" value="1"/>
</dbReference>
<evidence type="ECO:0000313" key="6">
    <source>
        <dbReference type="Proteomes" id="UP000676967"/>
    </source>
</evidence>